<name>A0A5D6UU43_9BACT</name>
<reference evidence="1 2" key="1">
    <citation type="submission" date="2019-08" db="EMBL/GenBank/DDBJ databases">
        <authorList>
            <person name="Seo M.-J."/>
        </authorList>
    </citation>
    <scope>NUCLEOTIDE SEQUENCE [LARGE SCALE GENOMIC DNA]</scope>
    <source>
        <strain evidence="1 2">KIGAM108</strain>
    </source>
</reference>
<dbReference type="Proteomes" id="UP000322791">
    <property type="component" value="Unassembled WGS sequence"/>
</dbReference>
<sequence length="119" mass="13810">MRHDPATILLYRPVNQQELDLIAASGWQEFPPRLPEQPIFYPVLNEAYAAQIARDWNVPYYGVGYVLRFALDADYAALFPVQNVGDRQHDELWVPAEELVEFNQHIQGRIEIVSIFKPE</sequence>
<accession>A0A5D6UU43</accession>
<dbReference type="RefSeq" id="WP_149072095.1">
    <property type="nucleotide sequence ID" value="NZ_VTHL01000019.1"/>
</dbReference>
<keyword evidence="2" id="KW-1185">Reference proteome</keyword>
<dbReference type="EMBL" id="VTHL01000019">
    <property type="protein sequence ID" value="TYZ07076.1"/>
    <property type="molecule type" value="Genomic_DNA"/>
</dbReference>
<dbReference type="AlphaFoldDB" id="A0A5D6UU43"/>
<evidence type="ECO:0000313" key="2">
    <source>
        <dbReference type="Proteomes" id="UP000322791"/>
    </source>
</evidence>
<proteinExistence type="predicted"/>
<organism evidence="1 2">
    <name type="scientific">Hymenobacter lutimineralis</name>
    <dbReference type="NCBI Taxonomy" id="2606448"/>
    <lineage>
        <taxon>Bacteria</taxon>
        <taxon>Pseudomonadati</taxon>
        <taxon>Bacteroidota</taxon>
        <taxon>Cytophagia</taxon>
        <taxon>Cytophagales</taxon>
        <taxon>Hymenobacteraceae</taxon>
        <taxon>Hymenobacter</taxon>
    </lineage>
</organism>
<comment type="caution">
    <text evidence="1">The sequence shown here is derived from an EMBL/GenBank/DDBJ whole genome shotgun (WGS) entry which is preliminary data.</text>
</comment>
<protein>
    <submittedName>
        <fullName evidence="1">ADP-ribosylation/crystallin J1</fullName>
    </submittedName>
</protein>
<evidence type="ECO:0000313" key="1">
    <source>
        <dbReference type="EMBL" id="TYZ07076.1"/>
    </source>
</evidence>
<gene>
    <name evidence="1" type="ORF">FY528_16340</name>
</gene>